<keyword evidence="3" id="KW-0732">Signal</keyword>
<dbReference type="HOGENOM" id="CLU_018816_1_4_4"/>
<reference evidence="6 7" key="1">
    <citation type="submission" date="2006-03" db="EMBL/GenBank/DDBJ databases">
        <title>Complete sequence of Methylobacillus flagellatus KT.</title>
        <authorList>
            <consortium name="US DOE Joint Genome Institute"/>
            <person name="Copeland A."/>
            <person name="Lucas S."/>
            <person name="Lapidus A."/>
            <person name="Barry K."/>
            <person name="Detter J.C."/>
            <person name="Glavina del Rio T."/>
            <person name="Hammon N."/>
            <person name="Israni S."/>
            <person name="Dalin E."/>
            <person name="Tice H."/>
            <person name="Pitluck S."/>
            <person name="Brettin T."/>
            <person name="Bruce D."/>
            <person name="Han C."/>
            <person name="Tapia R."/>
            <person name="Saunders E."/>
            <person name="Gilna P."/>
            <person name="Schmutz J."/>
            <person name="Larimer F."/>
            <person name="Land M."/>
            <person name="Kyrpides N."/>
            <person name="Anderson I."/>
            <person name="Richardson P."/>
        </authorList>
    </citation>
    <scope>NUCLEOTIDE SEQUENCE [LARGE SCALE GENOMIC DNA]</scope>
    <source>
        <strain evidence="7">KT / ATCC 51484 / DSM 6875</strain>
    </source>
</reference>
<feature type="chain" id="PRO_5004189695" evidence="3">
    <location>
        <begin position="22"/>
        <end position="364"/>
    </location>
</feature>
<dbReference type="InterPro" id="IPR058637">
    <property type="entry name" value="YknX-like_C"/>
</dbReference>
<protein>
    <submittedName>
        <fullName evidence="6">Secretion protein HlyD</fullName>
    </submittedName>
</protein>
<dbReference type="PROSITE" id="PS51257">
    <property type="entry name" value="PROKAR_LIPOPROTEIN"/>
    <property type="match status" value="1"/>
</dbReference>
<dbReference type="Gene3D" id="2.40.30.170">
    <property type="match status" value="1"/>
</dbReference>
<dbReference type="SUPFAM" id="SSF111369">
    <property type="entry name" value="HlyD-like secretion proteins"/>
    <property type="match status" value="1"/>
</dbReference>
<dbReference type="GO" id="GO:0015562">
    <property type="term" value="F:efflux transmembrane transporter activity"/>
    <property type="evidence" value="ECO:0007669"/>
    <property type="project" value="TreeGrafter"/>
</dbReference>
<dbReference type="Gene3D" id="1.10.287.470">
    <property type="entry name" value="Helix hairpin bin"/>
    <property type="match status" value="1"/>
</dbReference>
<evidence type="ECO:0000259" key="4">
    <source>
        <dbReference type="Pfam" id="PF25973"/>
    </source>
</evidence>
<evidence type="ECO:0000313" key="6">
    <source>
        <dbReference type="EMBL" id="ABE48483.1"/>
    </source>
</evidence>
<evidence type="ECO:0000256" key="3">
    <source>
        <dbReference type="SAM" id="SignalP"/>
    </source>
</evidence>
<feature type="domain" description="CzcB-like barrel-sandwich hybrid" evidence="4">
    <location>
        <begin position="66"/>
        <end position="202"/>
    </location>
</feature>
<dbReference type="eggNOG" id="COG0845">
    <property type="taxonomic scope" value="Bacteria"/>
</dbReference>
<keyword evidence="7" id="KW-1185">Reference proteome</keyword>
<evidence type="ECO:0000259" key="5">
    <source>
        <dbReference type="Pfam" id="PF25989"/>
    </source>
</evidence>
<feature type="coiled-coil region" evidence="2">
    <location>
        <begin position="96"/>
        <end position="161"/>
    </location>
</feature>
<evidence type="ECO:0000256" key="1">
    <source>
        <dbReference type="ARBA" id="ARBA00009477"/>
    </source>
</evidence>
<gene>
    <name evidence="6" type="ordered locus">Mfla_0212</name>
</gene>
<dbReference type="Gene3D" id="2.40.420.20">
    <property type="match status" value="1"/>
</dbReference>
<dbReference type="GO" id="GO:1990281">
    <property type="term" value="C:efflux pump complex"/>
    <property type="evidence" value="ECO:0007669"/>
    <property type="project" value="TreeGrafter"/>
</dbReference>
<dbReference type="EMBL" id="CP000284">
    <property type="protein sequence ID" value="ABE48483.1"/>
    <property type="molecule type" value="Genomic_DNA"/>
</dbReference>
<comment type="similarity">
    <text evidence="1">Belongs to the membrane fusion protein (MFP) (TC 8.A.1) family.</text>
</comment>
<feature type="domain" description="YknX-like C-terminal permuted SH3-like" evidence="5">
    <location>
        <begin position="287"/>
        <end position="355"/>
    </location>
</feature>
<organism evidence="6 7">
    <name type="scientific">Methylobacillus flagellatus (strain ATCC 51484 / DSM 6875 / VKM B-1610 / KT)</name>
    <dbReference type="NCBI Taxonomy" id="265072"/>
    <lineage>
        <taxon>Bacteria</taxon>
        <taxon>Pseudomonadati</taxon>
        <taxon>Pseudomonadota</taxon>
        <taxon>Betaproteobacteria</taxon>
        <taxon>Nitrosomonadales</taxon>
        <taxon>Methylophilaceae</taxon>
        <taxon>Methylobacillus</taxon>
    </lineage>
</organism>
<dbReference type="Gene3D" id="2.40.50.100">
    <property type="match status" value="1"/>
</dbReference>
<dbReference type="AlphaFoldDB" id="Q1H4V4"/>
<dbReference type="PANTHER" id="PTHR30469">
    <property type="entry name" value="MULTIDRUG RESISTANCE PROTEIN MDTA"/>
    <property type="match status" value="1"/>
</dbReference>
<evidence type="ECO:0000313" key="7">
    <source>
        <dbReference type="Proteomes" id="UP000002440"/>
    </source>
</evidence>
<accession>Q1H4V4</accession>
<feature type="signal peptide" evidence="3">
    <location>
        <begin position="1"/>
        <end position="21"/>
    </location>
</feature>
<sequence length="364" mass="39590">MSAYRSRGLALLALLSLLISACGKNNEEPAKPAAMPLVSVTTVETARLEVREQSIGTLEGIMDPTVAAEVPARVLKILARPGQAVKKGDVIALLDAEDYALQQREAESEVARLEALLLNQQRNVERNQKLVEKNFISQNALDELETQKIALKRQLEGAKSRLATITHNGSKTRLLSPIDGKVEKQIVSPGDYVKVGDPILQIISNQRLRAHLPFPESLGSKLKPGLKVRLKTPTSEEEATGVLREFKPVIGSNNRAIDVLVDIVDQPGWQSGASVTGEIILGEYPAALVVPEQSIVLRPAGEVVYVIKDNVAHQRIVKTGIYQDGRIQIIEGLEAGETIAVDGAAFLTDQTRVQVQAHSQRDQP</sequence>
<dbReference type="InterPro" id="IPR058647">
    <property type="entry name" value="BSH_CzcB-like"/>
</dbReference>
<dbReference type="OrthoDB" id="9806939at2"/>
<evidence type="ECO:0000256" key="2">
    <source>
        <dbReference type="SAM" id="Coils"/>
    </source>
</evidence>
<dbReference type="Pfam" id="PF25989">
    <property type="entry name" value="YknX_C"/>
    <property type="match status" value="1"/>
</dbReference>
<dbReference type="Pfam" id="PF25973">
    <property type="entry name" value="BSH_CzcB"/>
    <property type="match status" value="1"/>
</dbReference>
<dbReference type="STRING" id="265072.Mfla_0212"/>
<name>Q1H4V4_METFK</name>
<dbReference type="PANTHER" id="PTHR30469:SF15">
    <property type="entry name" value="HLYD FAMILY OF SECRETION PROTEINS"/>
    <property type="match status" value="1"/>
</dbReference>
<dbReference type="Proteomes" id="UP000002440">
    <property type="component" value="Chromosome"/>
</dbReference>
<keyword evidence="2" id="KW-0175">Coiled coil</keyword>
<dbReference type="KEGG" id="mfa:Mfla_0212"/>
<dbReference type="InterPro" id="IPR006143">
    <property type="entry name" value="RND_pump_MFP"/>
</dbReference>
<proteinExistence type="inferred from homology"/>
<dbReference type="NCBIfam" id="TIGR01730">
    <property type="entry name" value="RND_mfp"/>
    <property type="match status" value="1"/>
</dbReference>